<proteinExistence type="predicted"/>
<keyword evidence="3" id="KW-1185">Reference proteome</keyword>
<evidence type="ECO:0000313" key="2">
    <source>
        <dbReference type="EMBL" id="SDI06422.1"/>
    </source>
</evidence>
<name>A0A1G8HIN4_9MICC</name>
<dbReference type="EMBL" id="FNDT01000005">
    <property type="protein sequence ID" value="SDI06422.1"/>
    <property type="molecule type" value="Genomic_DNA"/>
</dbReference>
<gene>
    <name evidence="2" type="ORF">SAMN04488693_105218</name>
</gene>
<feature type="chain" id="PRO_5011500968" evidence="1">
    <location>
        <begin position="23"/>
        <end position="201"/>
    </location>
</feature>
<evidence type="ECO:0000313" key="3">
    <source>
        <dbReference type="Proteomes" id="UP000199258"/>
    </source>
</evidence>
<sequence>MVKALIIAAAAALLLSGCGAVAVPGGNAGSDPPSPSEELIGQGTVISDGDGMARLCLGAVMESYPPQCSGPEIIGWDWTAVDQSETAAGVTWGTYAVQGTWDGTAFTLTQPPVPLALYDPPATIDPRTDPANPGAGSEAQLEALQQELAGAEPGGVLMSWVENGYLFITVEYDDGTLQSTYDARYGPDIVAVQSALRPVGQ</sequence>
<dbReference type="STRING" id="335973.SAMN04488693_105218"/>
<accession>A0A1G8HIN4</accession>
<dbReference type="AlphaFoldDB" id="A0A1G8HIN4"/>
<evidence type="ECO:0000256" key="1">
    <source>
        <dbReference type="SAM" id="SignalP"/>
    </source>
</evidence>
<protein>
    <submittedName>
        <fullName evidence="2">Uncharacterized protein</fullName>
    </submittedName>
</protein>
<keyword evidence="1" id="KW-0732">Signal</keyword>
<reference evidence="2 3" key="1">
    <citation type="submission" date="2016-10" db="EMBL/GenBank/DDBJ databases">
        <authorList>
            <person name="de Groot N.N."/>
        </authorList>
    </citation>
    <scope>NUCLEOTIDE SEQUENCE [LARGE SCALE GENOMIC DNA]</scope>
    <source>
        <strain evidence="2 3">NP_1H</strain>
    </source>
</reference>
<organism evidence="2 3">
    <name type="scientific">Arthrobacter subterraneus</name>
    <dbReference type="NCBI Taxonomy" id="335973"/>
    <lineage>
        <taxon>Bacteria</taxon>
        <taxon>Bacillati</taxon>
        <taxon>Actinomycetota</taxon>
        <taxon>Actinomycetes</taxon>
        <taxon>Micrococcales</taxon>
        <taxon>Micrococcaceae</taxon>
        <taxon>Arthrobacter</taxon>
    </lineage>
</organism>
<dbReference type="RefSeq" id="WP_090585844.1">
    <property type="nucleotide sequence ID" value="NZ_JBIVSK010000018.1"/>
</dbReference>
<dbReference type="Proteomes" id="UP000199258">
    <property type="component" value="Unassembled WGS sequence"/>
</dbReference>
<feature type="signal peptide" evidence="1">
    <location>
        <begin position="1"/>
        <end position="22"/>
    </location>
</feature>
<dbReference type="PROSITE" id="PS51257">
    <property type="entry name" value="PROKAR_LIPOPROTEIN"/>
    <property type="match status" value="1"/>
</dbReference>